<reference evidence="5 6" key="1">
    <citation type="journal article" date="2018" name="G3 (Bethesda)">
        <title>Phylogenetic and Phylogenomic Definition of Rhizopus Species.</title>
        <authorList>
            <person name="Gryganskyi A.P."/>
            <person name="Golan J."/>
            <person name="Dolatabadi S."/>
            <person name="Mondo S."/>
            <person name="Robb S."/>
            <person name="Idnurm A."/>
            <person name="Muszewska A."/>
            <person name="Steczkiewicz K."/>
            <person name="Masonjones S."/>
            <person name="Liao H.L."/>
            <person name="Gajdeczka M.T."/>
            <person name="Anike F."/>
            <person name="Vuek A."/>
            <person name="Anishchenko I.M."/>
            <person name="Voigt K."/>
            <person name="de Hoog G.S."/>
            <person name="Smith M.E."/>
            <person name="Heitman J."/>
            <person name="Vilgalys R."/>
            <person name="Stajich J.E."/>
        </authorList>
    </citation>
    <scope>NUCLEOTIDE SEQUENCE [LARGE SCALE GENOMIC DNA]</scope>
    <source>
        <strain evidence="5 6">LSU 92-RS-03</strain>
    </source>
</reference>
<dbReference type="OrthoDB" id="2019644at2759"/>
<dbReference type="GO" id="GO:0044611">
    <property type="term" value="C:nuclear pore inner ring"/>
    <property type="evidence" value="ECO:0007669"/>
    <property type="project" value="TreeGrafter"/>
</dbReference>
<accession>A0A367KPZ7</accession>
<comment type="similarity">
    <text evidence="2">Belongs to the NUP186/NUP192/NUP205 family.</text>
</comment>
<comment type="caution">
    <text evidence="5">The sequence shown here is derived from an EMBL/GenBank/DDBJ whole genome shotgun (WGS) entry which is preliminary data.</text>
</comment>
<dbReference type="GO" id="GO:0006999">
    <property type="term" value="P:nuclear pore organization"/>
    <property type="evidence" value="ECO:0007669"/>
    <property type="project" value="TreeGrafter"/>
</dbReference>
<evidence type="ECO:0000256" key="2">
    <source>
        <dbReference type="ARBA" id="ARBA00005892"/>
    </source>
</evidence>
<evidence type="ECO:0000256" key="3">
    <source>
        <dbReference type="ARBA" id="ARBA00022448"/>
    </source>
</evidence>
<keyword evidence="4" id="KW-0539">Nucleus</keyword>
<dbReference type="Pfam" id="PF11894">
    <property type="entry name" value="Nup192"/>
    <property type="match status" value="1"/>
</dbReference>
<sequence>MQSTKAVELRTLLNAICEARRAPSQAAIRLENFLQDHKQTLVNLLDDLPKNAEHRSTIQNGKTFIDSQEYKINKEFATETIFLSDQLNLEEYESSRLLLEGTRQSRTTFSSALDTAVYLYHAERGYVLSILNTIFESIKDDQVDKHIRKPKLREDTIDLRIDQLKEERISLTQLLYHIATFFWLPEADVLTLITLTQTTNLLDPISPYLLTVLLAAISPQWLNPNQTHYGTDISTKDDTLKKIDDAIKTKEWKVEGVKGVVLIQWALFNVRRSDITNRGNFKISEQTTTLMAKEGIALDAFGFLNEYLLHFKQENGNMKPITSRVKENAESVMVIDGLTVDPNNYTKFHANITSDFQSSVEYEVEVLAETFILKMSSLLHQLKTDEEDSIYQVEYPTTVDSGYIKDEEKKSKHLEEFLTLLATIYRNRPNTGNKYWTRKDGLFAFIKWTLDIKVVGTIRAAFDVLGSISTGDQCASHAYEVLSMGTVKPDIGRSHLFSWGKLFATLQFYSKSIHKAWPDNECPTIPETEEEVLCKLIYLCEQVVQYSPIARAEIWNETLFRTHESIINMISCPTSVNLRIHLYSLLTAFCSSWGGGINGIGKTISFQVWNSLDGSDFISANKIIPRKNLLPAVNTSEANFLKGLSDPSNINKPTPVVVPGPAPTMRILLPDQSSGFLTQFNTEKNEKKYAKTLAMLKLMASIIHKQSEKDALISGFSAPEQSIPPFLGSDHRSPGASPYLSLVIDHIFLNMNNLQFSNPDGKWQLADACLKIIENSIMSFNLEEISDHINRLVKKSTETSIDTSGFLKFLQNVRAPEHKPYQHTDMASVLLPYVTHPGFDIMVRILSGSSLIDEMFRIIGIGREEMSEAFKAKNKKSFYLQRSLTRCLRIIHKAIATQNVFTNLFIPQLAQCSEKLPTGEFKLFKCAFPEIPSVLASVGKHMLFRPQVISQIALLVNAEEHEELSALSVAILSALAMEPGANPENLYFPNHINLPMGGLGTQLPSALIASNESVSIILGFSERLEIESTEIISYDNYKYDIDTIPFWLAEKTLGPDYNYEEENVAKIAYKSPSTRIAILDMILSCMQDDRKSPNLAEFLLGYDVSEIVSRGAQYKSIPTSIEQNPQLACLFSILNMLRASDDQELREDDAFVVRIHPLLAEKCYQLLYHLCCKKTTSTATLHYLRTNGDNFLLNRLKAISPRIEDHLIELEPCFSGVVKSMTRNEVQTDFITLKSTLDQRTWLLKLITLELHIRKATGTAPLLDLLYGYKHTTADNSVNSETGLSELMRSMNLQMNADYQQPKWNLLEFINSLEFIWVDSQLCSDPVEANYYKGFNAKDYEAKDTHLYDIRSVYKYLRHTQKNIVETMNQEENTAVEQEMGQILQSLMAQNRARQVASSLLRCLETWEQLIEITLFDCLDSFTLDIREKIVNDVLSMIWAKLEDDSFPSKDLLERLKEVVVAISKTLKTQDV</sequence>
<dbReference type="STRING" id="4846.A0A367KPZ7"/>
<proteinExistence type="inferred from homology"/>
<keyword evidence="6" id="KW-1185">Reference proteome</keyword>
<gene>
    <name evidence="5" type="ORF">CU098_003252</name>
</gene>
<dbReference type="PANTHER" id="PTHR31344:SF0">
    <property type="entry name" value="NUCLEAR PORE COMPLEX PROTEIN NUP205"/>
    <property type="match status" value="1"/>
</dbReference>
<evidence type="ECO:0000313" key="5">
    <source>
        <dbReference type="EMBL" id="RCI04294.1"/>
    </source>
</evidence>
<evidence type="ECO:0000313" key="6">
    <source>
        <dbReference type="Proteomes" id="UP000253551"/>
    </source>
</evidence>
<name>A0A367KPZ7_RHIST</name>
<dbReference type="GO" id="GO:0017056">
    <property type="term" value="F:structural constituent of nuclear pore"/>
    <property type="evidence" value="ECO:0007669"/>
    <property type="project" value="TreeGrafter"/>
</dbReference>
<dbReference type="EMBL" id="PJQM01000725">
    <property type="protein sequence ID" value="RCI04294.1"/>
    <property type="molecule type" value="Genomic_DNA"/>
</dbReference>
<evidence type="ECO:0000256" key="1">
    <source>
        <dbReference type="ARBA" id="ARBA00004123"/>
    </source>
</evidence>
<protein>
    <submittedName>
        <fullName evidence="5">Uncharacterized protein</fullName>
    </submittedName>
</protein>
<organism evidence="5 6">
    <name type="scientific">Rhizopus stolonifer</name>
    <name type="common">Rhizopus nigricans</name>
    <dbReference type="NCBI Taxonomy" id="4846"/>
    <lineage>
        <taxon>Eukaryota</taxon>
        <taxon>Fungi</taxon>
        <taxon>Fungi incertae sedis</taxon>
        <taxon>Mucoromycota</taxon>
        <taxon>Mucoromycotina</taxon>
        <taxon>Mucoromycetes</taxon>
        <taxon>Mucorales</taxon>
        <taxon>Mucorineae</taxon>
        <taxon>Rhizopodaceae</taxon>
        <taxon>Rhizopus</taxon>
    </lineage>
</organism>
<dbReference type="PANTHER" id="PTHR31344">
    <property type="entry name" value="NUCLEAR PORE COMPLEX PROTEIN NUP205"/>
    <property type="match status" value="1"/>
</dbReference>
<comment type="subcellular location">
    <subcellularLocation>
        <location evidence="1">Nucleus</location>
    </subcellularLocation>
</comment>
<keyword evidence="3" id="KW-0813">Transport</keyword>
<evidence type="ECO:0000256" key="4">
    <source>
        <dbReference type="ARBA" id="ARBA00023242"/>
    </source>
</evidence>
<dbReference type="Proteomes" id="UP000253551">
    <property type="component" value="Unassembled WGS sequence"/>
</dbReference>
<dbReference type="InterPro" id="IPR021827">
    <property type="entry name" value="Nup186/Nup192/Nup205"/>
</dbReference>